<organism evidence="14 15">
    <name type="scientific">Perkinsus chesapeaki</name>
    <name type="common">Clam parasite</name>
    <name type="synonym">Perkinsus andrewsi</name>
    <dbReference type="NCBI Taxonomy" id="330153"/>
    <lineage>
        <taxon>Eukaryota</taxon>
        <taxon>Sar</taxon>
        <taxon>Alveolata</taxon>
        <taxon>Perkinsozoa</taxon>
        <taxon>Perkinsea</taxon>
        <taxon>Perkinsida</taxon>
        <taxon>Perkinsidae</taxon>
        <taxon>Perkinsus</taxon>
    </lineage>
</organism>
<feature type="compositionally biased region" description="Basic and acidic residues" evidence="12">
    <location>
        <begin position="1257"/>
        <end position="1272"/>
    </location>
</feature>
<keyword evidence="7" id="KW-0547">Nucleotide-binding</keyword>
<dbReference type="InterPro" id="IPR017945">
    <property type="entry name" value="DHBP_synth_RibB-like_a/b_dom"/>
</dbReference>
<dbReference type="PANTHER" id="PTHR21327:SF18">
    <property type="entry name" value="3,4-DIHYDROXY-2-BUTANONE 4-PHOSPHATE SYNTHASE"/>
    <property type="match status" value="1"/>
</dbReference>
<dbReference type="PANTHER" id="PTHR21327">
    <property type="entry name" value="GTP CYCLOHYDROLASE II-RELATED"/>
    <property type="match status" value="1"/>
</dbReference>
<dbReference type="SUPFAM" id="SSF142695">
    <property type="entry name" value="RibA-like"/>
    <property type="match status" value="1"/>
</dbReference>
<comment type="caution">
    <text evidence="14">The sequence shown here is derived from an EMBL/GenBank/DDBJ whole genome shotgun (WGS) entry which is preliminary data.</text>
</comment>
<feature type="region of interest" description="Disordered" evidence="12">
    <location>
        <begin position="426"/>
        <end position="453"/>
    </location>
</feature>
<comment type="cofactor">
    <cofactor evidence="1">
        <name>Zn(2+)</name>
        <dbReference type="ChEBI" id="CHEBI:29105"/>
    </cofactor>
</comment>
<dbReference type="Pfam" id="PF00926">
    <property type="entry name" value="DHBP_synthase"/>
    <property type="match status" value="1"/>
</dbReference>
<evidence type="ECO:0000256" key="9">
    <source>
        <dbReference type="ARBA" id="ARBA00022833"/>
    </source>
</evidence>
<accession>A0A7J6M0K6</accession>
<evidence type="ECO:0000256" key="1">
    <source>
        <dbReference type="ARBA" id="ARBA00001947"/>
    </source>
</evidence>
<feature type="region of interest" description="Disordered" evidence="12">
    <location>
        <begin position="1212"/>
        <end position="1293"/>
    </location>
</feature>
<comment type="pathway">
    <text evidence="3">Cofactor biosynthesis; riboflavin biosynthesis; 2-hydroxy-3-oxobutyl phosphate from D-ribulose 5-phosphate: step 1/1.</text>
</comment>
<dbReference type="GO" id="GO:0005829">
    <property type="term" value="C:cytosol"/>
    <property type="evidence" value="ECO:0007669"/>
    <property type="project" value="TreeGrafter"/>
</dbReference>
<feature type="compositionally biased region" description="Low complexity" evidence="12">
    <location>
        <begin position="922"/>
        <end position="933"/>
    </location>
</feature>
<keyword evidence="8 14" id="KW-0378">Hydrolase</keyword>
<comment type="catalytic activity">
    <reaction evidence="11">
        <text>GTP + 4 H2O = 2,5-diamino-6-hydroxy-4-(5-phosphoribosylamino)-pyrimidine + formate + 2 phosphate + 3 H(+)</text>
        <dbReference type="Rhea" id="RHEA:23704"/>
        <dbReference type="ChEBI" id="CHEBI:15377"/>
        <dbReference type="ChEBI" id="CHEBI:15378"/>
        <dbReference type="ChEBI" id="CHEBI:15740"/>
        <dbReference type="ChEBI" id="CHEBI:37565"/>
        <dbReference type="ChEBI" id="CHEBI:43474"/>
        <dbReference type="ChEBI" id="CHEBI:58614"/>
        <dbReference type="EC" id="3.5.4.25"/>
    </reaction>
</comment>
<keyword evidence="10" id="KW-0342">GTP-binding</keyword>
<evidence type="ECO:0000256" key="8">
    <source>
        <dbReference type="ARBA" id="ARBA00022801"/>
    </source>
</evidence>
<evidence type="ECO:0000256" key="11">
    <source>
        <dbReference type="ARBA" id="ARBA00049295"/>
    </source>
</evidence>
<feature type="region of interest" description="Disordered" evidence="12">
    <location>
        <begin position="1110"/>
        <end position="1170"/>
    </location>
</feature>
<dbReference type="UniPathway" id="UPA00275">
    <property type="reaction ID" value="UER00400"/>
</dbReference>
<dbReference type="InterPro" id="IPR032677">
    <property type="entry name" value="GTP_cyclohydro_II"/>
</dbReference>
<evidence type="ECO:0000256" key="7">
    <source>
        <dbReference type="ARBA" id="ARBA00022741"/>
    </source>
</evidence>
<keyword evidence="6" id="KW-0479">Metal-binding</keyword>
<evidence type="ECO:0000313" key="15">
    <source>
        <dbReference type="Proteomes" id="UP000591131"/>
    </source>
</evidence>
<dbReference type="Gene3D" id="3.90.870.10">
    <property type="entry name" value="DHBP synthase"/>
    <property type="match status" value="1"/>
</dbReference>
<evidence type="ECO:0000256" key="6">
    <source>
        <dbReference type="ARBA" id="ARBA00022723"/>
    </source>
</evidence>
<evidence type="ECO:0000313" key="14">
    <source>
        <dbReference type="EMBL" id="KAF4665057.1"/>
    </source>
</evidence>
<dbReference type="InterPro" id="IPR000422">
    <property type="entry name" value="DHBP_synthase_RibB"/>
</dbReference>
<dbReference type="Gene3D" id="3.40.50.10990">
    <property type="entry name" value="GTP cyclohydrolase II"/>
    <property type="match status" value="1"/>
</dbReference>
<feature type="compositionally biased region" description="Low complexity" evidence="12">
    <location>
        <begin position="523"/>
        <end position="532"/>
    </location>
</feature>
<dbReference type="Proteomes" id="UP000591131">
    <property type="component" value="Unassembled WGS sequence"/>
</dbReference>
<dbReference type="Pfam" id="PF00925">
    <property type="entry name" value="GTP_cyclohydro2"/>
    <property type="match status" value="1"/>
</dbReference>
<keyword evidence="5" id="KW-0686">Riboflavin biosynthesis</keyword>
<dbReference type="GO" id="GO:0003935">
    <property type="term" value="F:GTP cyclohydrolase II activity"/>
    <property type="evidence" value="ECO:0007669"/>
    <property type="project" value="UniProtKB-EC"/>
</dbReference>
<dbReference type="GO" id="GO:0009231">
    <property type="term" value="P:riboflavin biosynthetic process"/>
    <property type="evidence" value="ECO:0007669"/>
    <property type="project" value="UniProtKB-UniPathway"/>
</dbReference>
<dbReference type="EMBL" id="JAAPAO010000272">
    <property type="protein sequence ID" value="KAF4665057.1"/>
    <property type="molecule type" value="Genomic_DNA"/>
</dbReference>
<keyword evidence="15" id="KW-1185">Reference proteome</keyword>
<dbReference type="CDD" id="cd00641">
    <property type="entry name" value="GTP_cyclohydro2"/>
    <property type="match status" value="1"/>
</dbReference>
<evidence type="ECO:0000256" key="2">
    <source>
        <dbReference type="ARBA" id="ARBA00004853"/>
    </source>
</evidence>
<feature type="region of interest" description="Disordered" evidence="12">
    <location>
        <begin position="796"/>
        <end position="945"/>
    </location>
</feature>
<protein>
    <submittedName>
        <fullName evidence="14">GTP cyclohydrolase II</fullName>
    </submittedName>
</protein>
<evidence type="ECO:0000256" key="10">
    <source>
        <dbReference type="ARBA" id="ARBA00023134"/>
    </source>
</evidence>
<dbReference type="GO" id="GO:0046872">
    <property type="term" value="F:metal ion binding"/>
    <property type="evidence" value="ECO:0007669"/>
    <property type="project" value="UniProtKB-KW"/>
</dbReference>
<dbReference type="GO" id="GO:0005525">
    <property type="term" value="F:GTP binding"/>
    <property type="evidence" value="ECO:0007669"/>
    <property type="project" value="UniProtKB-KW"/>
</dbReference>
<keyword evidence="9" id="KW-0862">Zinc</keyword>
<feature type="domain" description="GTP cyclohydrolase II" evidence="13">
    <location>
        <begin position="241"/>
        <end position="387"/>
    </location>
</feature>
<dbReference type="InterPro" id="IPR000926">
    <property type="entry name" value="RibA"/>
</dbReference>
<feature type="compositionally biased region" description="Basic and acidic residues" evidence="12">
    <location>
        <begin position="1282"/>
        <end position="1293"/>
    </location>
</feature>
<dbReference type="NCBIfam" id="TIGR00506">
    <property type="entry name" value="ribB"/>
    <property type="match status" value="1"/>
</dbReference>
<proteinExistence type="inferred from homology"/>
<evidence type="ECO:0000259" key="13">
    <source>
        <dbReference type="Pfam" id="PF00925"/>
    </source>
</evidence>
<dbReference type="GO" id="GO:0008686">
    <property type="term" value="F:3,4-dihydroxy-2-butanone-4-phosphate synthase activity"/>
    <property type="evidence" value="ECO:0007669"/>
    <property type="project" value="InterPro"/>
</dbReference>
<comment type="pathway">
    <text evidence="2">Cofactor biosynthesis; riboflavin biosynthesis; 5-amino-6-(D-ribitylamino)uracil from GTP: step 1/4.</text>
</comment>
<evidence type="ECO:0000256" key="5">
    <source>
        <dbReference type="ARBA" id="ARBA00022619"/>
    </source>
</evidence>
<feature type="compositionally biased region" description="Basic and acidic residues" evidence="12">
    <location>
        <begin position="842"/>
        <end position="853"/>
    </location>
</feature>
<reference evidence="14 15" key="1">
    <citation type="submission" date="2020-04" db="EMBL/GenBank/DDBJ databases">
        <title>Perkinsus chesapeaki whole genome sequence.</title>
        <authorList>
            <person name="Bogema D.R."/>
        </authorList>
    </citation>
    <scope>NUCLEOTIDE SEQUENCE [LARGE SCALE GENOMIC DNA]</scope>
    <source>
        <strain evidence="14">ATCC PRA-425</strain>
    </source>
</reference>
<evidence type="ECO:0000256" key="3">
    <source>
        <dbReference type="ARBA" id="ARBA00004904"/>
    </source>
</evidence>
<dbReference type="SUPFAM" id="SSF55821">
    <property type="entry name" value="YrdC/RibB"/>
    <property type="match status" value="1"/>
</dbReference>
<name>A0A7J6M0K6_PERCH</name>
<evidence type="ECO:0000256" key="4">
    <source>
        <dbReference type="ARBA" id="ARBA00005520"/>
    </source>
</evidence>
<feature type="region of interest" description="Disordered" evidence="12">
    <location>
        <begin position="523"/>
        <end position="544"/>
    </location>
</feature>
<evidence type="ECO:0000256" key="12">
    <source>
        <dbReference type="SAM" id="MobiDB-lite"/>
    </source>
</evidence>
<dbReference type="NCBIfam" id="NF001591">
    <property type="entry name" value="PRK00393.1"/>
    <property type="match status" value="1"/>
</dbReference>
<feature type="compositionally biased region" description="Basic and acidic residues" evidence="12">
    <location>
        <begin position="1212"/>
        <end position="1235"/>
    </location>
</feature>
<gene>
    <name evidence="14" type="primary">RIB1</name>
    <name evidence="14" type="ORF">FOL47_004809</name>
</gene>
<sequence>MDVEERSVVEAAVRAFKDGRMVMVMDRLDRENECDFIISAHGCTKKDMSFMIRHSTGIVCIVTDKERLDAFGLHVATPNNTDSNGTNFHVATDYIPTTTTGVSAQDRVNTLKAFSDISNKPEDFSKPGHMFPLCAKPNGLIERDGHTESAYDLCRLAGLETVAAIAEMMTDEGDMMRLDECKAFAKEHGIPLISTVMLKEYAVKCSDIYINAPTTPQAAAKPDIKLLSSCRVPLHHVRSTTHCDLRVYRGCSDPSLEIVTLIKGDVYGRSHVPVRVHSECFTGDVLRSMKCDCGDQLLDFLVTIDEEARGVLLYIRGHEGRGIGLANKIKAYNLQDRKGLDTVESNLKLGYAPDCRDFTDARRALRHLGIKSVVLYTNNPAKVAALGDLVEEVKAVPARPNENNIDYLRTKQVKFNHLTVLRSSSSFSHRSDQSSGELSPVTTAGEPDCALSMEDTPFRPPSAICLVIPPKARGATNGKADPSVIPSLHCTRCGIPVTGDPLPLGAYTKFAVDSTCQTPSASPSVASVIPSLPSSPPFEPDHHHQPCVDVASSSNTLRLPDSVAAAAGLAPIMVIPNGIGVKSEVISLRRCNLEPAVRRAPWGGVLPPRKGIIEGFTMSNAVCSKCNAINGWYLKRLRTFKHFYTFDRWTTVLPGNQAPPLRRRRRTNEIEQFNRLGSLPLYTKEVLATPREAASRVDLEACRPEGYWGDSFSIEDKPVERIDCKMFTVGKEWKKGQLRTEQKKNAKETEKRMREAELAWAATTDKESYAQSTFVKEKPASGVVSDSGIATAALMEHQQQRKNSHHQQQQQQGAASAANTGRRRPSRTLMKTERSNTLTEEMFDKIEAEERSRATANKDAAEGKPRRFSRQFSIPREYMTPRGVVESGGASGHSSHRSSRRNSRSDSASSSRKNSDAIPMPGSRKGSRASAGSNILPSIGESRKHSLKSVDKDALADVVNNAVLHRKALKSIAHVMAGRRHTTGSTGNRTLSGAINTALPSDLTALAPSPNNRAAHILHSPAAASRGSISAAGAARIIGAGVGTKLMGSGGQPRPSALDSILGEKMEERRKSLVQAAAAILGERGAPASTEGLLASPANRRWSSALEKLADVDSSSSESEVETIEAASSKKRRHSDSSSSDSDDDSDEDKAVKKSNETEEGEVVEEGSGKLLPSFDSIFEAVGEEDLTYKNFVANKARPTLAFDLEREREEARRRAAEQKHIEETQRVTDGDKAVEPPVPPHGKGMAEPRPTFTSMSKKERQNSHRYSSKDRTRMKRFKGQSGEDHAGRSWKPELWMKMRNDFD</sequence>
<dbReference type="InterPro" id="IPR036144">
    <property type="entry name" value="RibA-like_sf"/>
</dbReference>
<dbReference type="OrthoDB" id="60371at2759"/>
<comment type="similarity">
    <text evidence="4">In the N-terminal section; belongs to the DHBP synthase family.</text>
</comment>